<accession>A0A1H4SJT3</accession>
<dbReference type="STRING" id="57704.SAMN04489793_2308"/>
<dbReference type="Proteomes" id="UP000182241">
    <property type="component" value="Unassembled WGS sequence"/>
</dbReference>
<dbReference type="SUPFAM" id="SSF46785">
    <property type="entry name" value="Winged helix' DNA-binding domain"/>
    <property type="match status" value="1"/>
</dbReference>
<dbReference type="PRINTS" id="PR00598">
    <property type="entry name" value="HTHMARR"/>
</dbReference>
<sequence>MARPDRGLRRLRLLVEVETRLWKGLEDRLADAGLPRLGSVETMNVIASGRQVRPLDVATALVITPGAATKIIERLVQARMLERVASTDDRRSHTLRLTDRGESALADSSDLADKYFAEHWPADERFDAFLAAYRNRLLDR</sequence>
<dbReference type="Pfam" id="PF01047">
    <property type="entry name" value="MarR"/>
    <property type="match status" value="1"/>
</dbReference>
<reference evidence="3" key="1">
    <citation type="submission" date="2016-10" db="EMBL/GenBank/DDBJ databases">
        <authorList>
            <person name="Varghese N."/>
            <person name="Submissions S."/>
        </authorList>
    </citation>
    <scope>NUCLEOTIDE SEQUENCE [LARGE SCALE GENOMIC DNA]</scope>
    <source>
        <strain evidence="3">DSM 44234</strain>
    </source>
</reference>
<dbReference type="GO" id="GO:0003700">
    <property type="term" value="F:DNA-binding transcription factor activity"/>
    <property type="evidence" value="ECO:0007669"/>
    <property type="project" value="InterPro"/>
</dbReference>
<proteinExistence type="predicted"/>
<dbReference type="InterPro" id="IPR036388">
    <property type="entry name" value="WH-like_DNA-bd_sf"/>
</dbReference>
<evidence type="ECO:0000313" key="2">
    <source>
        <dbReference type="EMBL" id="SEC44419.1"/>
    </source>
</evidence>
<dbReference type="RefSeq" id="WP_068742106.1">
    <property type="nucleotide sequence ID" value="NZ_JBHYHM010000002.1"/>
</dbReference>
<dbReference type="EMBL" id="FNSA01000003">
    <property type="protein sequence ID" value="SEC44419.1"/>
    <property type="molecule type" value="Genomic_DNA"/>
</dbReference>
<dbReference type="AlphaFoldDB" id="A0A1H4SJT3"/>
<dbReference type="GO" id="GO:0006950">
    <property type="term" value="P:response to stress"/>
    <property type="evidence" value="ECO:0007669"/>
    <property type="project" value="TreeGrafter"/>
</dbReference>
<name>A0A1H4SJT3_TSUTY</name>
<dbReference type="PANTHER" id="PTHR33164:SF94">
    <property type="entry name" value="TRANSCRIPTIONAL REGULATORY PROTEIN-RELATED"/>
    <property type="match status" value="1"/>
</dbReference>
<organism evidence="2 3">
    <name type="scientific">Tsukamurella tyrosinosolvens</name>
    <dbReference type="NCBI Taxonomy" id="57704"/>
    <lineage>
        <taxon>Bacteria</taxon>
        <taxon>Bacillati</taxon>
        <taxon>Actinomycetota</taxon>
        <taxon>Actinomycetes</taxon>
        <taxon>Mycobacteriales</taxon>
        <taxon>Tsukamurellaceae</taxon>
        <taxon>Tsukamurella</taxon>
    </lineage>
</organism>
<evidence type="ECO:0000313" key="3">
    <source>
        <dbReference type="Proteomes" id="UP000182241"/>
    </source>
</evidence>
<keyword evidence="3" id="KW-1185">Reference proteome</keyword>
<dbReference type="InterPro" id="IPR000835">
    <property type="entry name" value="HTH_MarR-typ"/>
</dbReference>
<dbReference type="Gene3D" id="1.10.10.10">
    <property type="entry name" value="Winged helix-like DNA-binding domain superfamily/Winged helix DNA-binding domain"/>
    <property type="match status" value="1"/>
</dbReference>
<dbReference type="InterPro" id="IPR039422">
    <property type="entry name" value="MarR/SlyA-like"/>
</dbReference>
<evidence type="ECO:0000259" key="1">
    <source>
        <dbReference type="SMART" id="SM00347"/>
    </source>
</evidence>
<dbReference type="InterPro" id="IPR036390">
    <property type="entry name" value="WH_DNA-bd_sf"/>
</dbReference>
<dbReference type="PANTHER" id="PTHR33164">
    <property type="entry name" value="TRANSCRIPTIONAL REGULATOR, MARR FAMILY"/>
    <property type="match status" value="1"/>
</dbReference>
<dbReference type="SMART" id="SM00347">
    <property type="entry name" value="HTH_MARR"/>
    <property type="match status" value="1"/>
</dbReference>
<gene>
    <name evidence="2" type="ORF">SAMN04489793_2308</name>
</gene>
<feature type="domain" description="HTH marR-type" evidence="1">
    <location>
        <begin position="27"/>
        <end position="134"/>
    </location>
</feature>
<protein>
    <submittedName>
        <fullName evidence="2">MarR family protein</fullName>
    </submittedName>
</protein>